<feature type="domain" description="Rhodanese" evidence="2">
    <location>
        <begin position="64"/>
        <end position="153"/>
    </location>
</feature>
<sequence length="184" mass="21287">MKRFFVVSLAMIFVFGAVGLAFAGNNPLRANEKNFNNEIASLIPKDRIVNAQQFHKVWEDVLAGKSNAYLIDVRTDTEFAAFHIEGTSHVQAGHWYTIPKKIKDPNAEIYIWCRNKHRAKYIAGFLYKIGYKNVWLYDGGVVGWAKAGYPFVNAVTGDFKIYKYRKNPSKAEKSYKWRFWNSFK</sequence>
<protein>
    <submittedName>
        <fullName evidence="3">Rhodanese-like domain-containing protein</fullName>
    </submittedName>
</protein>
<dbReference type="SUPFAM" id="SSF52821">
    <property type="entry name" value="Rhodanese/Cell cycle control phosphatase"/>
    <property type="match status" value="1"/>
</dbReference>
<comment type="caution">
    <text evidence="3">The sequence shown here is derived from an EMBL/GenBank/DDBJ whole genome shotgun (WGS) entry which is preliminary data.</text>
</comment>
<dbReference type="EMBL" id="JACNJD010000240">
    <property type="protein sequence ID" value="MBC8177866.1"/>
    <property type="molecule type" value="Genomic_DNA"/>
</dbReference>
<proteinExistence type="predicted"/>
<accession>A0A8J6N0H5</accession>
<dbReference type="PROSITE" id="PS50206">
    <property type="entry name" value="RHODANESE_3"/>
    <property type="match status" value="1"/>
</dbReference>
<dbReference type="InterPro" id="IPR001763">
    <property type="entry name" value="Rhodanese-like_dom"/>
</dbReference>
<dbReference type="SMART" id="SM00450">
    <property type="entry name" value="RHOD"/>
    <property type="match status" value="1"/>
</dbReference>
<evidence type="ECO:0000256" key="1">
    <source>
        <dbReference type="SAM" id="SignalP"/>
    </source>
</evidence>
<name>A0A8J6N0H5_9DELT</name>
<evidence type="ECO:0000259" key="2">
    <source>
        <dbReference type="PROSITE" id="PS50206"/>
    </source>
</evidence>
<dbReference type="Pfam" id="PF00581">
    <property type="entry name" value="Rhodanese"/>
    <property type="match status" value="1"/>
</dbReference>
<evidence type="ECO:0000313" key="4">
    <source>
        <dbReference type="Proteomes" id="UP000650524"/>
    </source>
</evidence>
<dbReference type="PANTHER" id="PTHR44086">
    <property type="entry name" value="THIOSULFATE SULFURTRANSFERASE RDL2, MITOCHONDRIAL-RELATED"/>
    <property type="match status" value="1"/>
</dbReference>
<dbReference type="Proteomes" id="UP000650524">
    <property type="component" value="Unassembled WGS sequence"/>
</dbReference>
<dbReference type="AlphaFoldDB" id="A0A8J6N0H5"/>
<feature type="chain" id="PRO_5035271634" evidence="1">
    <location>
        <begin position="24"/>
        <end position="184"/>
    </location>
</feature>
<dbReference type="InterPro" id="IPR036873">
    <property type="entry name" value="Rhodanese-like_dom_sf"/>
</dbReference>
<gene>
    <name evidence="3" type="ORF">H8E19_10725</name>
</gene>
<dbReference type="Gene3D" id="3.40.250.10">
    <property type="entry name" value="Rhodanese-like domain"/>
    <property type="match status" value="1"/>
</dbReference>
<keyword evidence="1" id="KW-0732">Signal</keyword>
<dbReference type="CDD" id="cd00158">
    <property type="entry name" value="RHOD"/>
    <property type="match status" value="1"/>
</dbReference>
<dbReference type="GO" id="GO:0004792">
    <property type="term" value="F:thiosulfate-cyanide sulfurtransferase activity"/>
    <property type="evidence" value="ECO:0007669"/>
    <property type="project" value="TreeGrafter"/>
</dbReference>
<dbReference type="PANTHER" id="PTHR44086:SF13">
    <property type="entry name" value="THIOSULFATE SULFURTRANSFERASE PSPE"/>
    <property type="match status" value="1"/>
</dbReference>
<evidence type="ECO:0000313" key="3">
    <source>
        <dbReference type="EMBL" id="MBC8177866.1"/>
    </source>
</evidence>
<feature type="signal peptide" evidence="1">
    <location>
        <begin position="1"/>
        <end position="23"/>
    </location>
</feature>
<reference evidence="3 4" key="1">
    <citation type="submission" date="2020-08" db="EMBL/GenBank/DDBJ databases">
        <title>Bridging the membrane lipid divide: bacteria of the FCB group superphylum have the potential to synthesize archaeal ether lipids.</title>
        <authorList>
            <person name="Villanueva L."/>
            <person name="Von Meijenfeldt F.A.B."/>
            <person name="Westbye A.B."/>
            <person name="Yadav S."/>
            <person name="Hopmans E.C."/>
            <person name="Dutilh B.E."/>
            <person name="Sinninghe Damste J.S."/>
        </authorList>
    </citation>
    <scope>NUCLEOTIDE SEQUENCE [LARGE SCALE GENOMIC DNA]</scope>
    <source>
        <strain evidence="3">NIOZ-UU27</strain>
    </source>
</reference>
<organism evidence="3 4">
    <name type="scientific">Candidatus Desulfacyla euxinica</name>
    <dbReference type="NCBI Taxonomy" id="2841693"/>
    <lineage>
        <taxon>Bacteria</taxon>
        <taxon>Deltaproteobacteria</taxon>
        <taxon>Candidatus Desulfacyla</taxon>
    </lineage>
</organism>